<evidence type="ECO:0000313" key="2">
    <source>
        <dbReference type="EMBL" id="KAE9058971.1"/>
    </source>
</evidence>
<evidence type="ECO:0000256" key="1">
    <source>
        <dbReference type="SAM" id="SignalP"/>
    </source>
</evidence>
<reference evidence="2 3" key="1">
    <citation type="submission" date="2018-08" db="EMBL/GenBank/DDBJ databases">
        <title>Genomic investigation of the strawberry pathogen Phytophthora fragariae indicates pathogenicity is determined by transcriptional variation in three key races.</title>
        <authorList>
            <person name="Adams T.M."/>
            <person name="Armitage A.D."/>
            <person name="Sobczyk M.K."/>
            <person name="Bates H.J."/>
            <person name="Dunwell J.M."/>
            <person name="Nellist C.F."/>
            <person name="Harrison R.J."/>
        </authorList>
    </citation>
    <scope>NUCLEOTIDE SEQUENCE [LARGE SCALE GENOMIC DNA]</scope>
    <source>
        <strain evidence="2 3">NOV-5</strain>
    </source>
</reference>
<sequence>MLLSLPFISCVAFPITCPGPVVSQTYSCCSCIGWRRYSCLVTCNVSPTDTDGTFIRVASAHRLNFGCRCDFSPVTGTFSEYCRSPVLVMLRSCIVHPAILANFLVVSILPLLSTIQGFSFHPNVGQN</sequence>
<feature type="signal peptide" evidence="1">
    <location>
        <begin position="1"/>
        <end position="23"/>
    </location>
</feature>
<name>A0A6A3PQ24_9STRA</name>
<comment type="caution">
    <text evidence="2">The sequence shown here is derived from an EMBL/GenBank/DDBJ whole genome shotgun (WGS) entry which is preliminary data.</text>
</comment>
<organism evidence="2 3">
    <name type="scientific">Phytophthora fragariae</name>
    <dbReference type="NCBI Taxonomy" id="53985"/>
    <lineage>
        <taxon>Eukaryota</taxon>
        <taxon>Sar</taxon>
        <taxon>Stramenopiles</taxon>
        <taxon>Oomycota</taxon>
        <taxon>Peronosporomycetes</taxon>
        <taxon>Peronosporales</taxon>
        <taxon>Peronosporaceae</taxon>
        <taxon>Phytophthora</taxon>
    </lineage>
</organism>
<feature type="chain" id="PRO_5025461445" description="Secreted protein" evidence="1">
    <location>
        <begin position="24"/>
        <end position="127"/>
    </location>
</feature>
<accession>A0A6A3PQ24</accession>
<dbReference type="AlphaFoldDB" id="A0A6A3PQ24"/>
<protein>
    <recommendedName>
        <fullName evidence="4">Secreted protein</fullName>
    </recommendedName>
</protein>
<dbReference type="EMBL" id="QXGA01007997">
    <property type="protein sequence ID" value="KAE9058971.1"/>
    <property type="molecule type" value="Genomic_DNA"/>
</dbReference>
<dbReference type="Proteomes" id="UP000440732">
    <property type="component" value="Unassembled WGS sequence"/>
</dbReference>
<proteinExistence type="predicted"/>
<keyword evidence="1" id="KW-0732">Signal</keyword>
<gene>
    <name evidence="2" type="ORF">PF006_g32013</name>
</gene>
<evidence type="ECO:0008006" key="4">
    <source>
        <dbReference type="Google" id="ProtNLM"/>
    </source>
</evidence>
<evidence type="ECO:0000313" key="3">
    <source>
        <dbReference type="Proteomes" id="UP000440732"/>
    </source>
</evidence>